<evidence type="ECO:0008006" key="2">
    <source>
        <dbReference type="Google" id="ProtNLM"/>
    </source>
</evidence>
<comment type="caution">
    <text evidence="1">The sequence shown here is derived from an EMBL/GenBank/DDBJ whole genome shotgun (WGS) entry which is preliminary data.</text>
</comment>
<accession>A0A0W8F6S1</accession>
<gene>
    <name evidence="1" type="ORF">ASZ90_013778</name>
</gene>
<reference evidence="1" key="1">
    <citation type="journal article" date="2015" name="Proc. Natl. Acad. Sci. U.S.A.">
        <title>Networks of energetic and metabolic interactions define dynamics in microbial communities.</title>
        <authorList>
            <person name="Embree M."/>
            <person name="Liu J.K."/>
            <person name="Al-Bassam M.M."/>
            <person name="Zengler K."/>
        </authorList>
    </citation>
    <scope>NUCLEOTIDE SEQUENCE</scope>
</reference>
<organism evidence="1">
    <name type="scientific">hydrocarbon metagenome</name>
    <dbReference type="NCBI Taxonomy" id="938273"/>
    <lineage>
        <taxon>unclassified sequences</taxon>
        <taxon>metagenomes</taxon>
        <taxon>ecological metagenomes</taxon>
    </lineage>
</organism>
<dbReference type="EMBL" id="LNQE01001490">
    <property type="protein sequence ID" value="KUG16559.1"/>
    <property type="molecule type" value="Genomic_DNA"/>
</dbReference>
<sequence>MWQEILDKFKRFPAQEKVIRLVLQRGFQINDQARVVSGQIEIPHAQIAKELEVDRRVVDTTAQAIREDEVLWKVFRNVRSMIYLGEVAPILGLGVIEITPVNAVKTGLLGDVASAVARNGLSIRQAVSDDPYFVESPKLTIITEGKIPGDLVILLKEIEGVKRVTVY</sequence>
<dbReference type="PIRSF" id="PIRSF004897">
    <property type="entry name" value="UCP004897_ACT"/>
    <property type="match status" value="1"/>
</dbReference>
<name>A0A0W8F6S1_9ZZZZ</name>
<protein>
    <recommendedName>
        <fullName evidence="2">Amino acid-binding protein</fullName>
    </recommendedName>
</protein>
<proteinExistence type="predicted"/>
<dbReference type="InterPro" id="IPR014424">
    <property type="entry name" value="UCP004897_ACT"/>
</dbReference>
<evidence type="ECO:0000313" key="1">
    <source>
        <dbReference type="EMBL" id="KUG16559.1"/>
    </source>
</evidence>
<dbReference type="AlphaFoldDB" id="A0A0W8F6S1"/>